<keyword evidence="6 7" id="KW-0413">Isomerase</keyword>
<dbReference type="Proteomes" id="UP000234190">
    <property type="component" value="Unassembled WGS sequence"/>
</dbReference>
<evidence type="ECO:0000313" key="12">
    <source>
        <dbReference type="Proteomes" id="UP000234190"/>
    </source>
</evidence>
<evidence type="ECO:0000256" key="6">
    <source>
        <dbReference type="ARBA" id="ARBA00023235"/>
    </source>
</evidence>
<dbReference type="EMBL" id="PDNW01000001">
    <property type="protein sequence ID" value="PLC51688.1"/>
    <property type="molecule type" value="Genomic_DNA"/>
</dbReference>
<dbReference type="PANTHER" id="PTHR47245:SF1">
    <property type="entry name" value="FOLDASE PROTEIN PRSA"/>
    <property type="match status" value="1"/>
</dbReference>
<dbReference type="EC" id="5.2.1.8" evidence="3"/>
<dbReference type="PROSITE" id="PS50198">
    <property type="entry name" value="PPIC_PPIASE_2"/>
    <property type="match status" value="1"/>
</dbReference>
<evidence type="ECO:0000256" key="5">
    <source>
        <dbReference type="ARBA" id="ARBA00023110"/>
    </source>
</evidence>
<dbReference type="InterPro" id="IPR000297">
    <property type="entry name" value="PPIase_PpiC"/>
</dbReference>
<keyword evidence="12" id="KW-1185">Reference proteome</keyword>
<evidence type="ECO:0000256" key="3">
    <source>
        <dbReference type="ARBA" id="ARBA00013194"/>
    </source>
</evidence>
<dbReference type="Pfam" id="PF00639">
    <property type="entry name" value="Rotamase"/>
    <property type="match status" value="1"/>
</dbReference>
<name>A0A2N4U9L4_9BURK</name>
<organism evidence="11 12">
    <name type="scientific">Pollutimonas subterranea</name>
    <dbReference type="NCBI Taxonomy" id="2045210"/>
    <lineage>
        <taxon>Bacteria</taxon>
        <taxon>Pseudomonadati</taxon>
        <taxon>Pseudomonadota</taxon>
        <taxon>Betaproteobacteria</taxon>
        <taxon>Burkholderiales</taxon>
        <taxon>Alcaligenaceae</taxon>
        <taxon>Pollutimonas</taxon>
    </lineage>
</organism>
<feature type="signal peptide" evidence="9">
    <location>
        <begin position="1"/>
        <end position="19"/>
    </location>
</feature>
<comment type="similarity">
    <text evidence="2">Belongs to the PpiC/parvulin rotamase family.</text>
</comment>
<dbReference type="OrthoDB" id="14196at2"/>
<evidence type="ECO:0000256" key="1">
    <source>
        <dbReference type="ARBA" id="ARBA00000971"/>
    </source>
</evidence>
<dbReference type="PROSITE" id="PS01096">
    <property type="entry name" value="PPIC_PPIASE_1"/>
    <property type="match status" value="1"/>
</dbReference>
<feature type="chain" id="PRO_5014736435" description="peptidylprolyl isomerase" evidence="9">
    <location>
        <begin position="20"/>
        <end position="258"/>
    </location>
</feature>
<evidence type="ECO:0000256" key="9">
    <source>
        <dbReference type="SAM" id="SignalP"/>
    </source>
</evidence>
<dbReference type="InterPro" id="IPR050245">
    <property type="entry name" value="PrsA_foldase"/>
</dbReference>
<keyword evidence="4 9" id="KW-0732">Signal</keyword>
<evidence type="ECO:0000256" key="2">
    <source>
        <dbReference type="ARBA" id="ARBA00007656"/>
    </source>
</evidence>
<dbReference type="InterPro" id="IPR046357">
    <property type="entry name" value="PPIase_dom_sf"/>
</dbReference>
<dbReference type="AlphaFoldDB" id="A0A2N4U9L4"/>
<feature type="domain" description="PpiC" evidence="10">
    <location>
        <begin position="127"/>
        <end position="219"/>
    </location>
</feature>
<comment type="caution">
    <text evidence="11">The sequence shown here is derived from an EMBL/GenBank/DDBJ whole genome shotgun (WGS) entry which is preliminary data.</text>
</comment>
<dbReference type="InterPro" id="IPR027304">
    <property type="entry name" value="Trigger_fact/SurA_dom_sf"/>
</dbReference>
<gene>
    <name evidence="11" type="ORF">CR159_01280</name>
</gene>
<dbReference type="SUPFAM" id="SSF109998">
    <property type="entry name" value="Triger factor/SurA peptide-binding domain-like"/>
    <property type="match status" value="1"/>
</dbReference>
<dbReference type="GO" id="GO:0003755">
    <property type="term" value="F:peptidyl-prolyl cis-trans isomerase activity"/>
    <property type="evidence" value="ECO:0007669"/>
    <property type="project" value="UniProtKB-KW"/>
</dbReference>
<protein>
    <recommendedName>
        <fullName evidence="3">peptidylprolyl isomerase</fullName>
        <ecNumber evidence="3">5.2.1.8</ecNumber>
    </recommendedName>
</protein>
<evidence type="ECO:0000256" key="7">
    <source>
        <dbReference type="PROSITE-ProRule" id="PRU00278"/>
    </source>
</evidence>
<evidence type="ECO:0000259" key="10">
    <source>
        <dbReference type="PROSITE" id="PS50198"/>
    </source>
</evidence>
<dbReference type="Gene3D" id="3.10.50.40">
    <property type="match status" value="1"/>
</dbReference>
<evidence type="ECO:0000256" key="8">
    <source>
        <dbReference type="SAM" id="MobiDB-lite"/>
    </source>
</evidence>
<proteinExistence type="inferred from homology"/>
<dbReference type="InterPro" id="IPR023058">
    <property type="entry name" value="PPIase_PpiC_CS"/>
</dbReference>
<evidence type="ECO:0000256" key="4">
    <source>
        <dbReference type="ARBA" id="ARBA00022729"/>
    </source>
</evidence>
<evidence type="ECO:0000313" key="11">
    <source>
        <dbReference type="EMBL" id="PLC51688.1"/>
    </source>
</evidence>
<sequence length="258" mass="28350">MKRLAVFAAACAIAVPAYAQTVATVNGQAITQAKLDQFVALLVSQGAPDTPELRTQVKQEMVNRLVAVQAAEKAGIDKQPAVTQEIELARQGILVRALMADYLKKNPVTDAKIQAEYDNIKKEQAGKQEYKLRHILVKEQKQAEDLTAAIKSKKTTFDAAAKKDSLDPGSGKNGGDLGWGPASNYVPEFAEAVEGLKKGEMTTKPVKTQFGWHIIQVEDSREVKFPDLKEVKPQIEEMLHQQQLAEFQQGLIKNATIK</sequence>
<keyword evidence="5 7" id="KW-0697">Rotamase</keyword>
<accession>A0A2N4U9L4</accession>
<dbReference type="PANTHER" id="PTHR47245">
    <property type="entry name" value="PEPTIDYLPROLYL ISOMERASE"/>
    <property type="match status" value="1"/>
</dbReference>
<comment type="catalytic activity">
    <reaction evidence="1">
        <text>[protein]-peptidylproline (omega=180) = [protein]-peptidylproline (omega=0)</text>
        <dbReference type="Rhea" id="RHEA:16237"/>
        <dbReference type="Rhea" id="RHEA-COMP:10747"/>
        <dbReference type="Rhea" id="RHEA-COMP:10748"/>
        <dbReference type="ChEBI" id="CHEBI:83833"/>
        <dbReference type="ChEBI" id="CHEBI:83834"/>
        <dbReference type="EC" id="5.2.1.8"/>
    </reaction>
</comment>
<dbReference type="RefSeq" id="WP_102072177.1">
    <property type="nucleotide sequence ID" value="NZ_PDNW01000001.1"/>
</dbReference>
<dbReference type="Gene3D" id="1.10.8.1040">
    <property type="match status" value="1"/>
</dbReference>
<feature type="region of interest" description="Disordered" evidence="8">
    <location>
        <begin position="157"/>
        <end position="178"/>
    </location>
</feature>
<dbReference type="SUPFAM" id="SSF54534">
    <property type="entry name" value="FKBP-like"/>
    <property type="match status" value="1"/>
</dbReference>
<reference evidence="11 12" key="1">
    <citation type="submission" date="2017-10" db="EMBL/GenBank/DDBJ databases">
        <title>Two draft genome sequences of Pusillimonas sp. strains isolated from a nitrate- and radionuclide-contaminated groundwater in Russia.</title>
        <authorList>
            <person name="Grouzdev D.S."/>
            <person name="Tourova T.P."/>
            <person name="Goeva M.A."/>
            <person name="Babich T.L."/>
            <person name="Sokolova D.S."/>
            <person name="Abdullin R."/>
            <person name="Poltaraus A.B."/>
            <person name="Toshchakov S.V."/>
            <person name="Nazina T.N."/>
        </authorList>
    </citation>
    <scope>NUCLEOTIDE SEQUENCE [LARGE SCALE GENOMIC DNA]</scope>
    <source>
        <strain evidence="11 12">JR1/69-3-13</strain>
    </source>
</reference>